<reference evidence="3" key="1">
    <citation type="submission" date="2022-11" db="EMBL/GenBank/DDBJ databases">
        <title>Genome Sequence of Cubamyces cubensis.</title>
        <authorList>
            <person name="Buettner E."/>
        </authorList>
    </citation>
    <scope>NUCLEOTIDE SEQUENCE</scope>
    <source>
        <strain evidence="3">MPL-01</strain>
    </source>
</reference>
<evidence type="ECO:0000256" key="1">
    <source>
        <dbReference type="SAM" id="MobiDB-lite"/>
    </source>
</evidence>
<feature type="domain" description="Fungal-type protein kinase" evidence="2">
    <location>
        <begin position="183"/>
        <end position="616"/>
    </location>
</feature>
<feature type="compositionally biased region" description="Pro residues" evidence="1">
    <location>
        <begin position="706"/>
        <end position="723"/>
    </location>
</feature>
<evidence type="ECO:0000259" key="2">
    <source>
        <dbReference type="Pfam" id="PF17667"/>
    </source>
</evidence>
<evidence type="ECO:0000313" key="4">
    <source>
        <dbReference type="Proteomes" id="UP001215151"/>
    </source>
</evidence>
<keyword evidence="4" id="KW-1185">Reference proteome</keyword>
<protein>
    <recommendedName>
        <fullName evidence="2">Fungal-type protein kinase domain-containing protein</fullName>
    </recommendedName>
</protein>
<evidence type="ECO:0000313" key="3">
    <source>
        <dbReference type="EMBL" id="KAJ8496355.1"/>
    </source>
</evidence>
<dbReference type="AlphaFoldDB" id="A0AAD7U4B9"/>
<dbReference type="PROSITE" id="PS00109">
    <property type="entry name" value="PROTEIN_KINASE_TYR"/>
    <property type="match status" value="1"/>
</dbReference>
<dbReference type="Proteomes" id="UP001215151">
    <property type="component" value="Unassembled WGS sequence"/>
</dbReference>
<feature type="compositionally biased region" description="Basic residues" evidence="1">
    <location>
        <begin position="733"/>
        <end position="744"/>
    </location>
</feature>
<dbReference type="PANTHER" id="PTHR38248">
    <property type="entry name" value="FUNK1 6"/>
    <property type="match status" value="1"/>
</dbReference>
<comment type="caution">
    <text evidence="3">The sequence shown here is derived from an EMBL/GenBank/DDBJ whole genome shotgun (WGS) entry which is preliminary data.</text>
</comment>
<dbReference type="SUPFAM" id="SSF56112">
    <property type="entry name" value="Protein kinase-like (PK-like)"/>
    <property type="match status" value="1"/>
</dbReference>
<dbReference type="InterPro" id="IPR008266">
    <property type="entry name" value="Tyr_kinase_AS"/>
</dbReference>
<dbReference type="InterPro" id="IPR011009">
    <property type="entry name" value="Kinase-like_dom_sf"/>
</dbReference>
<dbReference type="Pfam" id="PF17667">
    <property type="entry name" value="Pkinase_fungal"/>
    <property type="match status" value="1"/>
</dbReference>
<feature type="compositionally biased region" description="Polar residues" evidence="1">
    <location>
        <begin position="426"/>
        <end position="444"/>
    </location>
</feature>
<gene>
    <name evidence="3" type="ORF">ONZ51_g1140</name>
</gene>
<feature type="region of interest" description="Disordered" evidence="1">
    <location>
        <begin position="418"/>
        <end position="458"/>
    </location>
</feature>
<name>A0AAD7U4B9_9APHY</name>
<proteinExistence type="predicted"/>
<dbReference type="PANTHER" id="PTHR38248:SF2">
    <property type="entry name" value="FUNK1 11"/>
    <property type="match status" value="1"/>
</dbReference>
<dbReference type="GO" id="GO:0004672">
    <property type="term" value="F:protein kinase activity"/>
    <property type="evidence" value="ECO:0007669"/>
    <property type="project" value="InterPro"/>
</dbReference>
<accession>A0AAD7U4B9</accession>
<feature type="region of interest" description="Disordered" evidence="1">
    <location>
        <begin position="706"/>
        <end position="758"/>
    </location>
</feature>
<dbReference type="InterPro" id="IPR040976">
    <property type="entry name" value="Pkinase_fungal"/>
</dbReference>
<dbReference type="EMBL" id="JAPEVG010000015">
    <property type="protein sequence ID" value="KAJ8496355.1"/>
    <property type="molecule type" value="Genomic_DNA"/>
</dbReference>
<dbReference type="Gene3D" id="1.10.510.10">
    <property type="entry name" value="Transferase(Phosphotransferase) domain 1"/>
    <property type="match status" value="1"/>
</dbReference>
<sequence length="842" mass="94971">MPLSNAKSTPIAFEKSTVCHGRHFQGVNSIGAEFATLEQVRLAAVEDMAHKAVRMELSEFQDTFFPLPEGITADQHPQWPADIFDGLAAGDKLTEQEIQACFVNAVNDHDLMPGSKMSISSEKPDVTEIGNFKQKPDAAIFKADSLPTDGRPHWADQLVTVEFKRYYPSQDPFDDGEDAKLESNAATRKEVRGQLIDYSEIIFRVQHRTALFMLLVINRRVRVLRWDRSGTIVTHAFDYVATPYLLCEILWRMSLLSEEQLGVDTSATRLRPDDTDYKLMDFLAVEAPNDLSSEGHDLTAGELKTDRPVFVHVRAKFREAMDSNWPRYRVEVPDGNATRIFLIGKPSFYAQGMACRGTKGYVAWDTRAKRFAWLKDAWRIDYERMEPEGAILGKLNAKGVVNVPTLVCHGDIRNQKTRTPDIWEAQQPSLPTPTSDAASVSPSATLVDPSPSSTSSASLKRSLFEMEIDETVGDQEEYTLRKHAHYRIVVEEVAKPLSDFRRGRQLVGIIMDCVEAHRDAVTKANVVHRDVSSGNILILPKVEYDKQDGHPYVTWKGLLADWELSKPIHEAEPLLRPRQPPRTGTWQFLSVGMLTENPKTVEIPDEIESYLHVLLYFAVRYLRSNCRDPTSFIENYFDSYTYDNGVYTCGARKQHVIKISGRLETGNSVPLLFNSPMDDIFCELLPVFKAYYKVQDHLKAQKAILAPPPKARPPRPPPMPPSPSLSVEERRESRPHKTLRKPRALRQNNEPTAEEKDDAALVEDHEFMLDALEAAYRSDGWGYDKVGDRVPTDYTPQVPLVNAHGASALTMKRRKTTVVAPAVRAFTSVPTRLTQSQVPKAT</sequence>
<organism evidence="3 4">
    <name type="scientific">Trametes cubensis</name>
    <dbReference type="NCBI Taxonomy" id="1111947"/>
    <lineage>
        <taxon>Eukaryota</taxon>
        <taxon>Fungi</taxon>
        <taxon>Dikarya</taxon>
        <taxon>Basidiomycota</taxon>
        <taxon>Agaricomycotina</taxon>
        <taxon>Agaricomycetes</taxon>
        <taxon>Polyporales</taxon>
        <taxon>Polyporaceae</taxon>
        <taxon>Trametes</taxon>
    </lineage>
</organism>